<accession>A0AAD7GHE0</accession>
<evidence type="ECO:0000313" key="1">
    <source>
        <dbReference type="EMBL" id="KAJ7691003.1"/>
    </source>
</evidence>
<name>A0AAD7GHE0_MYCRO</name>
<comment type="caution">
    <text evidence="1">The sequence shown here is derived from an EMBL/GenBank/DDBJ whole genome shotgun (WGS) entry which is preliminary data.</text>
</comment>
<dbReference type="EMBL" id="JARKIE010000061">
    <property type="protein sequence ID" value="KAJ7691003.1"/>
    <property type="molecule type" value="Genomic_DNA"/>
</dbReference>
<evidence type="ECO:0000313" key="2">
    <source>
        <dbReference type="Proteomes" id="UP001221757"/>
    </source>
</evidence>
<protein>
    <submittedName>
        <fullName evidence="1">Uncharacterized protein</fullName>
    </submittedName>
</protein>
<proteinExistence type="predicted"/>
<reference evidence="1" key="1">
    <citation type="submission" date="2023-03" db="EMBL/GenBank/DDBJ databases">
        <title>Massive genome expansion in bonnet fungi (Mycena s.s.) driven by repeated elements and novel gene families across ecological guilds.</title>
        <authorList>
            <consortium name="Lawrence Berkeley National Laboratory"/>
            <person name="Harder C.B."/>
            <person name="Miyauchi S."/>
            <person name="Viragh M."/>
            <person name="Kuo A."/>
            <person name="Thoen E."/>
            <person name="Andreopoulos B."/>
            <person name="Lu D."/>
            <person name="Skrede I."/>
            <person name="Drula E."/>
            <person name="Henrissat B."/>
            <person name="Morin E."/>
            <person name="Kohler A."/>
            <person name="Barry K."/>
            <person name="LaButti K."/>
            <person name="Morin E."/>
            <person name="Salamov A."/>
            <person name="Lipzen A."/>
            <person name="Mereny Z."/>
            <person name="Hegedus B."/>
            <person name="Baldrian P."/>
            <person name="Stursova M."/>
            <person name="Weitz H."/>
            <person name="Taylor A."/>
            <person name="Grigoriev I.V."/>
            <person name="Nagy L.G."/>
            <person name="Martin F."/>
            <person name="Kauserud H."/>
        </authorList>
    </citation>
    <scope>NUCLEOTIDE SEQUENCE</scope>
    <source>
        <strain evidence="1">CBHHK067</strain>
    </source>
</reference>
<dbReference type="Proteomes" id="UP001221757">
    <property type="component" value="Unassembled WGS sequence"/>
</dbReference>
<gene>
    <name evidence="1" type="ORF">B0H17DRAFT_1134023</name>
</gene>
<keyword evidence="2" id="KW-1185">Reference proteome</keyword>
<sequence length="118" mass="13132">MVVGGEVKRASPAAYSGRGARQCYCPIKMVVVRSHEALDRKVSCLQVTHLKPREFMPPVVWADGGALQMLRDEDIEQGCSLLIPFFALPADNSLQLSFSADLESWPRHLKSSSMGWRD</sequence>
<dbReference type="AlphaFoldDB" id="A0AAD7GHE0"/>
<organism evidence="1 2">
    <name type="scientific">Mycena rosella</name>
    <name type="common">Pink bonnet</name>
    <name type="synonym">Agaricus rosellus</name>
    <dbReference type="NCBI Taxonomy" id="1033263"/>
    <lineage>
        <taxon>Eukaryota</taxon>
        <taxon>Fungi</taxon>
        <taxon>Dikarya</taxon>
        <taxon>Basidiomycota</taxon>
        <taxon>Agaricomycotina</taxon>
        <taxon>Agaricomycetes</taxon>
        <taxon>Agaricomycetidae</taxon>
        <taxon>Agaricales</taxon>
        <taxon>Marasmiineae</taxon>
        <taxon>Mycenaceae</taxon>
        <taxon>Mycena</taxon>
    </lineage>
</organism>